<gene>
    <name evidence="2" type="ORF">NDU88_001541</name>
</gene>
<dbReference type="EMBL" id="JANPWB010000001">
    <property type="protein sequence ID" value="KAJ1213912.1"/>
    <property type="molecule type" value="Genomic_DNA"/>
</dbReference>
<evidence type="ECO:0000313" key="3">
    <source>
        <dbReference type="Proteomes" id="UP001066276"/>
    </source>
</evidence>
<proteinExistence type="predicted"/>
<dbReference type="Proteomes" id="UP001066276">
    <property type="component" value="Chromosome 1_1"/>
</dbReference>
<dbReference type="AlphaFoldDB" id="A0AAV7WM20"/>
<accession>A0AAV7WM20</accession>
<name>A0AAV7WM20_PLEWA</name>
<feature type="region of interest" description="Disordered" evidence="1">
    <location>
        <begin position="1"/>
        <end position="20"/>
    </location>
</feature>
<evidence type="ECO:0000256" key="1">
    <source>
        <dbReference type="SAM" id="MobiDB-lite"/>
    </source>
</evidence>
<sequence>MAQLNLPRGRGATPGVHPSPVLYHRPRVSRTLPRSHPRLLGVLTAVPATQVHSSTPRLQLHQAHLPLRCALQESPVHGGGQWAACVRYSVDGALRCLSCPDHRAGRSRPGAESSRSGQTSSSPIQRPQAGVRLAFYPWPLLVRLLALRWAPP</sequence>
<feature type="compositionally biased region" description="Polar residues" evidence="1">
    <location>
        <begin position="113"/>
        <end position="125"/>
    </location>
</feature>
<comment type="caution">
    <text evidence="2">The sequence shown here is derived from an EMBL/GenBank/DDBJ whole genome shotgun (WGS) entry which is preliminary data.</text>
</comment>
<feature type="region of interest" description="Disordered" evidence="1">
    <location>
        <begin position="102"/>
        <end position="125"/>
    </location>
</feature>
<evidence type="ECO:0000313" key="2">
    <source>
        <dbReference type="EMBL" id="KAJ1213912.1"/>
    </source>
</evidence>
<organism evidence="2 3">
    <name type="scientific">Pleurodeles waltl</name>
    <name type="common">Iberian ribbed newt</name>
    <dbReference type="NCBI Taxonomy" id="8319"/>
    <lineage>
        <taxon>Eukaryota</taxon>
        <taxon>Metazoa</taxon>
        <taxon>Chordata</taxon>
        <taxon>Craniata</taxon>
        <taxon>Vertebrata</taxon>
        <taxon>Euteleostomi</taxon>
        <taxon>Amphibia</taxon>
        <taxon>Batrachia</taxon>
        <taxon>Caudata</taxon>
        <taxon>Salamandroidea</taxon>
        <taxon>Salamandridae</taxon>
        <taxon>Pleurodelinae</taxon>
        <taxon>Pleurodeles</taxon>
    </lineage>
</organism>
<protein>
    <submittedName>
        <fullName evidence="2">Uncharacterized protein</fullName>
    </submittedName>
</protein>
<reference evidence="2" key="1">
    <citation type="journal article" date="2022" name="bioRxiv">
        <title>Sequencing and chromosome-scale assembly of the giantPleurodeles waltlgenome.</title>
        <authorList>
            <person name="Brown T."/>
            <person name="Elewa A."/>
            <person name="Iarovenko S."/>
            <person name="Subramanian E."/>
            <person name="Araus A.J."/>
            <person name="Petzold A."/>
            <person name="Susuki M."/>
            <person name="Suzuki K.-i.T."/>
            <person name="Hayashi T."/>
            <person name="Toyoda A."/>
            <person name="Oliveira C."/>
            <person name="Osipova E."/>
            <person name="Leigh N.D."/>
            <person name="Simon A."/>
            <person name="Yun M.H."/>
        </authorList>
    </citation>
    <scope>NUCLEOTIDE SEQUENCE</scope>
    <source>
        <strain evidence="2">20211129_DDA</strain>
        <tissue evidence="2">Liver</tissue>
    </source>
</reference>
<keyword evidence="3" id="KW-1185">Reference proteome</keyword>